<proteinExistence type="predicted"/>
<name>A0A840N103_9BRAD</name>
<comment type="caution">
    <text evidence="1">The sequence shown here is derived from an EMBL/GenBank/DDBJ whole genome shotgun (WGS) entry which is preliminary data.</text>
</comment>
<evidence type="ECO:0000313" key="2">
    <source>
        <dbReference type="Proteomes" id="UP000521227"/>
    </source>
</evidence>
<organism evidence="1 2">
    <name type="scientific">Afipia massiliensis</name>
    <dbReference type="NCBI Taxonomy" id="211460"/>
    <lineage>
        <taxon>Bacteria</taxon>
        <taxon>Pseudomonadati</taxon>
        <taxon>Pseudomonadota</taxon>
        <taxon>Alphaproteobacteria</taxon>
        <taxon>Hyphomicrobiales</taxon>
        <taxon>Nitrobacteraceae</taxon>
        <taxon>Afipia</taxon>
    </lineage>
</organism>
<reference evidence="1 2" key="1">
    <citation type="submission" date="2020-08" db="EMBL/GenBank/DDBJ databases">
        <title>Genomic Encyclopedia of Type Strains, Phase IV (KMG-IV): sequencing the most valuable type-strain genomes for metagenomic binning, comparative biology and taxonomic classification.</title>
        <authorList>
            <person name="Goeker M."/>
        </authorList>
    </citation>
    <scope>NUCLEOTIDE SEQUENCE [LARGE SCALE GENOMIC DNA]</scope>
    <source>
        <strain evidence="1 2">DSM 17498</strain>
    </source>
</reference>
<dbReference type="AlphaFoldDB" id="A0A840N103"/>
<dbReference type="Proteomes" id="UP000521227">
    <property type="component" value="Unassembled WGS sequence"/>
</dbReference>
<accession>A0A840N103</accession>
<dbReference type="EMBL" id="JACHIJ010000006">
    <property type="protein sequence ID" value="MBB5054169.1"/>
    <property type="molecule type" value="Genomic_DNA"/>
</dbReference>
<evidence type="ECO:0000313" key="1">
    <source>
        <dbReference type="EMBL" id="MBB5054169.1"/>
    </source>
</evidence>
<protein>
    <submittedName>
        <fullName evidence="1">Uncharacterized protein</fullName>
    </submittedName>
</protein>
<dbReference type="SUPFAM" id="SSF53335">
    <property type="entry name" value="S-adenosyl-L-methionine-dependent methyltransferases"/>
    <property type="match status" value="1"/>
</dbReference>
<gene>
    <name evidence="1" type="ORF">HNQ36_004171</name>
</gene>
<dbReference type="InterPro" id="IPR029063">
    <property type="entry name" value="SAM-dependent_MTases_sf"/>
</dbReference>
<sequence>MIADAAILKALTLKGGIFRNPGFHCGQMMVGSRTQNRSAHKFWPTRTLPTGLMKNDQLLAQISEYCRQAGMAESTFGRRAVNDGKLVHRLREGKRITVDTLERIQAFLGDGVPVVTVPEPPIEKRDPTGNFRFFENRQKYLLFVHTCSEKRVIADRVALELGSIHPRPPALRVFDAGVGDGTVLARVMRAMHSRFPNMPFYIAGKEISLEDVRLTLNKVPDRLFEHPATVFVLTNMNYAEAPWLAPKSPTAAAGMIWREVALRGSSSGEFETQIADLQPFLEENWRAAVSSRSGMPVYERPIALVIYREDHRFLLDAMIPRAGRVEANFDLVIASQPYRARSSLNFRAKKIVAPLARALRAGGRLIGIHSYGRDPGMEIVQSVWPGENPFAVSRHELLRAVKYELGSSGRDLNFNAYADNRSIFRYDMEALPNEVTGPIGTSTAFAAWNAAVYVAQVEDDRLDEVTQSGRYLDATREVLRKHNGLWFYDESYVISRRRD</sequence>